<gene>
    <name evidence="1" type="ORF">VP06_07885</name>
</gene>
<sequence>MRTRVIFRDDEDGRIHIAGDPVTGDPEIVLDGEPDGYVFQCYAEGGQWQQVFDRHGDAFNWPAGAYSERKVKTKSGHEFKERDPLPPEEELQALARVIGAVVARDRDHADAILEGREQAA</sequence>
<dbReference type="Proteomes" id="UP000035929">
    <property type="component" value="Unassembled WGS sequence"/>
</dbReference>
<reference evidence="1 2" key="1">
    <citation type="submission" date="2015-03" db="EMBL/GenBank/DDBJ databases">
        <title>Genome sequencing of Methylobacterium aquaticum DSM16371 type strain.</title>
        <authorList>
            <person name="Chaudhry V."/>
            <person name="Patil P.B."/>
        </authorList>
    </citation>
    <scope>NUCLEOTIDE SEQUENCE [LARGE SCALE GENOMIC DNA]</scope>
    <source>
        <strain evidence="1 2">DSM 16371</strain>
    </source>
</reference>
<dbReference type="AlphaFoldDB" id="A0A0J6VEW3"/>
<accession>A0A0J6VEW3</accession>
<protein>
    <submittedName>
        <fullName evidence="1">Uncharacterized protein</fullName>
    </submittedName>
</protein>
<dbReference type="PATRIC" id="fig|270351.6.peg.6270"/>
<dbReference type="EMBL" id="LABX01000055">
    <property type="protein sequence ID" value="KMO37581.1"/>
    <property type="molecule type" value="Genomic_DNA"/>
</dbReference>
<comment type="caution">
    <text evidence="1">The sequence shown here is derived from an EMBL/GenBank/DDBJ whole genome shotgun (WGS) entry which is preliminary data.</text>
</comment>
<evidence type="ECO:0000313" key="2">
    <source>
        <dbReference type="Proteomes" id="UP000035929"/>
    </source>
</evidence>
<name>A0A0J6VEW3_9HYPH</name>
<organism evidence="1 2">
    <name type="scientific">Methylobacterium aquaticum</name>
    <dbReference type="NCBI Taxonomy" id="270351"/>
    <lineage>
        <taxon>Bacteria</taxon>
        <taxon>Pseudomonadati</taxon>
        <taxon>Pseudomonadota</taxon>
        <taxon>Alphaproteobacteria</taxon>
        <taxon>Hyphomicrobiales</taxon>
        <taxon>Methylobacteriaceae</taxon>
        <taxon>Methylobacterium</taxon>
    </lineage>
</organism>
<dbReference type="RefSeq" id="WP_048463271.1">
    <property type="nucleotide sequence ID" value="NZ_LABX01000055.1"/>
</dbReference>
<evidence type="ECO:0000313" key="1">
    <source>
        <dbReference type="EMBL" id="KMO37581.1"/>
    </source>
</evidence>
<proteinExistence type="predicted"/>